<dbReference type="GO" id="GO:0046872">
    <property type="term" value="F:metal ion binding"/>
    <property type="evidence" value="ECO:0007669"/>
    <property type="project" value="UniProtKB-KW"/>
</dbReference>
<dbReference type="GO" id="GO:0051537">
    <property type="term" value="F:2 iron, 2 sulfur cluster binding"/>
    <property type="evidence" value="ECO:0007669"/>
    <property type="project" value="UniProtKB-KW"/>
</dbReference>
<dbReference type="InterPro" id="IPR017941">
    <property type="entry name" value="Rieske_2Fe-2S"/>
</dbReference>
<dbReference type="Gene3D" id="3.90.380.10">
    <property type="entry name" value="Naphthalene 1,2-dioxygenase Alpha Subunit, Chain A, domain 1"/>
    <property type="match status" value="1"/>
</dbReference>
<dbReference type="SUPFAM" id="SSF50022">
    <property type="entry name" value="ISP domain"/>
    <property type="match status" value="1"/>
</dbReference>
<organism evidence="7">
    <name type="scientific">viral metagenome</name>
    <dbReference type="NCBI Taxonomy" id="1070528"/>
    <lineage>
        <taxon>unclassified sequences</taxon>
        <taxon>metagenomes</taxon>
        <taxon>organismal metagenomes</taxon>
    </lineage>
</organism>
<keyword evidence="4" id="KW-0408">Iron</keyword>
<dbReference type="Pfam" id="PF00355">
    <property type="entry name" value="Rieske"/>
    <property type="match status" value="1"/>
</dbReference>
<dbReference type="InterPro" id="IPR036922">
    <property type="entry name" value="Rieske_2Fe-2S_sf"/>
</dbReference>
<evidence type="ECO:0000256" key="3">
    <source>
        <dbReference type="ARBA" id="ARBA00023002"/>
    </source>
</evidence>
<dbReference type="Pfam" id="PF19112">
    <property type="entry name" value="VanA_C"/>
    <property type="match status" value="1"/>
</dbReference>
<accession>A0A6C0DNG9</accession>
<protein>
    <recommendedName>
        <fullName evidence="6">Rieske domain-containing protein</fullName>
    </recommendedName>
</protein>
<keyword evidence="2" id="KW-0479">Metal-binding</keyword>
<proteinExistence type="predicted"/>
<dbReference type="AlphaFoldDB" id="A0A6C0DNG9"/>
<keyword evidence="3" id="KW-0560">Oxidoreductase</keyword>
<dbReference type="PANTHER" id="PTHR21266">
    <property type="entry name" value="IRON-SULFUR DOMAIN CONTAINING PROTEIN"/>
    <property type="match status" value="1"/>
</dbReference>
<dbReference type="GO" id="GO:0016491">
    <property type="term" value="F:oxidoreductase activity"/>
    <property type="evidence" value="ECO:0007669"/>
    <property type="project" value="UniProtKB-KW"/>
</dbReference>
<dbReference type="PROSITE" id="PS51296">
    <property type="entry name" value="RIESKE"/>
    <property type="match status" value="1"/>
</dbReference>
<evidence type="ECO:0000256" key="2">
    <source>
        <dbReference type="ARBA" id="ARBA00022723"/>
    </source>
</evidence>
<evidence type="ECO:0000256" key="4">
    <source>
        <dbReference type="ARBA" id="ARBA00023004"/>
    </source>
</evidence>
<evidence type="ECO:0000256" key="5">
    <source>
        <dbReference type="ARBA" id="ARBA00023014"/>
    </source>
</evidence>
<feature type="domain" description="Rieske" evidence="6">
    <location>
        <begin position="66"/>
        <end position="169"/>
    </location>
</feature>
<keyword evidence="5" id="KW-0411">Iron-sulfur</keyword>
<sequence>MHQISFFFAIFVCGFSHGFIPFLHKFSKSGINIFDRSNQAPSSKIIDYPKLDYRELTEQNKYDLQWYVIGESSDFVINKPIKATIWNKNYVVWKNENQSYVGLDDVCSHKGASLSKGKVCNNQVVCPYHGYEFDENGILTKVPGICFRPSPVYDVTKYNVVEKNGWVYLNTYSGLNKIDNVTGNPFVETFFVEEEIARNDSVVFLNMDFNCYSRILSENSLDVMHIGFVHTFGNAKRPAPTEQHPPRLVGPYHYKTSYLYEAGDESIARKAFGYKELRIENEFILPHTTVARVMFGDLVSTVITFALPITETKSKLFVKTYRNFWNNPLGDMVTENMMYKTMLQDKIIVENIDMRYMDGKFNMRFDKLQNTYKSFYKRFVHNFSDQNNNDMKDLE</sequence>
<evidence type="ECO:0000256" key="1">
    <source>
        <dbReference type="ARBA" id="ARBA00022714"/>
    </source>
</evidence>
<dbReference type="PANTHER" id="PTHR21266:SF60">
    <property type="entry name" value="3-KETOSTEROID-9-ALPHA-MONOOXYGENASE, OXYGENASE COMPONENT"/>
    <property type="match status" value="1"/>
</dbReference>
<dbReference type="InterPro" id="IPR044043">
    <property type="entry name" value="VanA_C_cat"/>
</dbReference>
<dbReference type="InterPro" id="IPR050584">
    <property type="entry name" value="Cholesterol_7-desaturase"/>
</dbReference>
<dbReference type="EMBL" id="MN739646">
    <property type="protein sequence ID" value="QHT17882.1"/>
    <property type="molecule type" value="Genomic_DNA"/>
</dbReference>
<keyword evidence="1" id="KW-0001">2Fe-2S</keyword>
<dbReference type="Gene3D" id="2.102.10.10">
    <property type="entry name" value="Rieske [2Fe-2S] iron-sulphur domain"/>
    <property type="match status" value="1"/>
</dbReference>
<evidence type="ECO:0000313" key="7">
    <source>
        <dbReference type="EMBL" id="QHT17882.1"/>
    </source>
</evidence>
<name>A0A6C0DNG9_9ZZZZ</name>
<dbReference type="SUPFAM" id="SSF55961">
    <property type="entry name" value="Bet v1-like"/>
    <property type="match status" value="1"/>
</dbReference>
<reference evidence="7" key="1">
    <citation type="journal article" date="2020" name="Nature">
        <title>Giant virus diversity and host interactions through global metagenomics.</title>
        <authorList>
            <person name="Schulz F."/>
            <person name="Roux S."/>
            <person name="Paez-Espino D."/>
            <person name="Jungbluth S."/>
            <person name="Walsh D.A."/>
            <person name="Denef V.J."/>
            <person name="McMahon K.D."/>
            <person name="Konstantinidis K.T."/>
            <person name="Eloe-Fadrosh E.A."/>
            <person name="Kyrpides N.C."/>
            <person name="Woyke T."/>
        </authorList>
    </citation>
    <scope>NUCLEOTIDE SEQUENCE</scope>
    <source>
        <strain evidence="7">GVMAG-M-3300023174-3</strain>
    </source>
</reference>
<evidence type="ECO:0000259" key="6">
    <source>
        <dbReference type="PROSITE" id="PS51296"/>
    </source>
</evidence>